<dbReference type="AlphaFoldDB" id="A0A1Z9YXU2"/>
<protein>
    <submittedName>
        <fullName evidence="1">Uncharacterized protein</fullName>
    </submittedName>
</protein>
<evidence type="ECO:0000313" key="2">
    <source>
        <dbReference type="Proteomes" id="UP000196536"/>
    </source>
</evidence>
<accession>A0A1Z9YXU2</accession>
<reference evidence="1 2" key="1">
    <citation type="submission" date="2017-05" db="EMBL/GenBank/DDBJ databases">
        <title>Acinetobacter populi ANC 5415 (= PBJ7), whole genome shotgun sequencing project.</title>
        <authorList>
            <person name="Nemec A."/>
            <person name="Radolfova-Krizova L."/>
        </authorList>
    </citation>
    <scope>NUCLEOTIDE SEQUENCE [LARGE SCALE GENOMIC DNA]</scope>
    <source>
        <strain evidence="1 2">PBJ7</strain>
    </source>
</reference>
<organism evidence="1 2">
    <name type="scientific">Acinetobacter populi</name>
    <dbReference type="NCBI Taxonomy" id="1582270"/>
    <lineage>
        <taxon>Bacteria</taxon>
        <taxon>Pseudomonadati</taxon>
        <taxon>Pseudomonadota</taxon>
        <taxon>Gammaproteobacteria</taxon>
        <taxon>Moraxellales</taxon>
        <taxon>Moraxellaceae</taxon>
        <taxon>Acinetobacter</taxon>
    </lineage>
</organism>
<gene>
    <name evidence="1" type="ORF">CAP51_10075</name>
</gene>
<proteinExistence type="predicted"/>
<dbReference type="RefSeq" id="WP_087620631.1">
    <property type="nucleotide sequence ID" value="NZ_NEXX01000003.1"/>
</dbReference>
<dbReference type="Proteomes" id="UP000196536">
    <property type="component" value="Unassembled WGS sequence"/>
</dbReference>
<name>A0A1Z9YXU2_9GAMM</name>
<evidence type="ECO:0000313" key="1">
    <source>
        <dbReference type="EMBL" id="OUY07030.1"/>
    </source>
</evidence>
<comment type="caution">
    <text evidence="1">The sequence shown here is derived from an EMBL/GenBank/DDBJ whole genome shotgun (WGS) entry which is preliminary data.</text>
</comment>
<dbReference type="EMBL" id="NEXX01000003">
    <property type="protein sequence ID" value="OUY07030.1"/>
    <property type="molecule type" value="Genomic_DNA"/>
</dbReference>
<sequence length="143" mass="16081">MNAPFDPKKAPQLKPTKTVVDCLEDASCVIGTLRSALLHTVTSYEQWGLTDEKTELMLTVSINISKKFLREIDQASLIGFDYLTDFQQQMDGVIVAIEEISKFFLVKSHTVSALYGVYYAVQYIYDNLSECINNSLNTSTPIQ</sequence>
<keyword evidence="2" id="KW-1185">Reference proteome</keyword>